<evidence type="ECO:0000313" key="2">
    <source>
        <dbReference type="EMBL" id="KAJ7347202.1"/>
    </source>
</evidence>
<keyword evidence="1" id="KW-0812">Transmembrane</keyword>
<keyword evidence="1" id="KW-0472">Membrane</keyword>
<proteinExistence type="predicted"/>
<feature type="transmembrane region" description="Helical" evidence="1">
    <location>
        <begin position="38"/>
        <end position="57"/>
    </location>
</feature>
<sequence>MIYGAISGIQATLLLEQELLSRINENTTISGFYSPGTWWAWLITLGMTHGHTLVGWLNGEEQRAEWDYDLIGASATGGGSWGRTVGVAIIPLIFTVVASGFAANAHEAIKRTDLVLWCRMHNGIDIGKKDITLFLAIDFPAMMGLAFSSLFQIWRSPADALRYSAHSALASVLLWSLAPLFGAYATVVAAFK</sequence>
<feature type="transmembrane region" description="Helical" evidence="1">
    <location>
        <begin position="131"/>
        <end position="154"/>
    </location>
</feature>
<dbReference type="AlphaFoldDB" id="A0AAD7A0N2"/>
<feature type="transmembrane region" description="Helical" evidence="1">
    <location>
        <begin position="166"/>
        <end position="191"/>
    </location>
</feature>
<gene>
    <name evidence="2" type="ORF">DFH08DRAFT_960552</name>
</gene>
<accession>A0AAD7A0N2</accession>
<evidence type="ECO:0000313" key="3">
    <source>
        <dbReference type="Proteomes" id="UP001218218"/>
    </source>
</evidence>
<name>A0AAD7A0N2_9AGAR</name>
<keyword evidence="1" id="KW-1133">Transmembrane helix</keyword>
<dbReference type="EMBL" id="JARIHO010000019">
    <property type="protein sequence ID" value="KAJ7347202.1"/>
    <property type="molecule type" value="Genomic_DNA"/>
</dbReference>
<keyword evidence="3" id="KW-1185">Reference proteome</keyword>
<dbReference type="Proteomes" id="UP001218218">
    <property type="component" value="Unassembled WGS sequence"/>
</dbReference>
<protein>
    <submittedName>
        <fullName evidence="2">Uncharacterized protein</fullName>
    </submittedName>
</protein>
<reference evidence="2" key="1">
    <citation type="submission" date="2023-03" db="EMBL/GenBank/DDBJ databases">
        <title>Massive genome expansion in bonnet fungi (Mycena s.s.) driven by repeated elements and novel gene families across ecological guilds.</title>
        <authorList>
            <consortium name="Lawrence Berkeley National Laboratory"/>
            <person name="Harder C.B."/>
            <person name="Miyauchi S."/>
            <person name="Viragh M."/>
            <person name="Kuo A."/>
            <person name="Thoen E."/>
            <person name="Andreopoulos B."/>
            <person name="Lu D."/>
            <person name="Skrede I."/>
            <person name="Drula E."/>
            <person name="Henrissat B."/>
            <person name="Morin E."/>
            <person name="Kohler A."/>
            <person name="Barry K."/>
            <person name="LaButti K."/>
            <person name="Morin E."/>
            <person name="Salamov A."/>
            <person name="Lipzen A."/>
            <person name="Mereny Z."/>
            <person name="Hegedus B."/>
            <person name="Baldrian P."/>
            <person name="Stursova M."/>
            <person name="Weitz H."/>
            <person name="Taylor A."/>
            <person name="Grigoriev I.V."/>
            <person name="Nagy L.G."/>
            <person name="Martin F."/>
            <person name="Kauserud H."/>
        </authorList>
    </citation>
    <scope>NUCLEOTIDE SEQUENCE</scope>
    <source>
        <strain evidence="2">CBHHK002</strain>
    </source>
</reference>
<organism evidence="2 3">
    <name type="scientific">Mycena albidolilacea</name>
    <dbReference type="NCBI Taxonomy" id="1033008"/>
    <lineage>
        <taxon>Eukaryota</taxon>
        <taxon>Fungi</taxon>
        <taxon>Dikarya</taxon>
        <taxon>Basidiomycota</taxon>
        <taxon>Agaricomycotina</taxon>
        <taxon>Agaricomycetes</taxon>
        <taxon>Agaricomycetidae</taxon>
        <taxon>Agaricales</taxon>
        <taxon>Marasmiineae</taxon>
        <taxon>Mycenaceae</taxon>
        <taxon>Mycena</taxon>
    </lineage>
</organism>
<evidence type="ECO:0000256" key="1">
    <source>
        <dbReference type="SAM" id="Phobius"/>
    </source>
</evidence>
<comment type="caution">
    <text evidence="2">The sequence shown here is derived from an EMBL/GenBank/DDBJ whole genome shotgun (WGS) entry which is preliminary data.</text>
</comment>